<evidence type="ECO:0000313" key="12">
    <source>
        <dbReference type="Proteomes" id="UP000886751"/>
    </source>
</evidence>
<evidence type="ECO:0000256" key="3">
    <source>
        <dbReference type="ARBA" id="ARBA00022475"/>
    </source>
</evidence>
<feature type="transmembrane region" description="Helical" evidence="10">
    <location>
        <begin position="358"/>
        <end position="386"/>
    </location>
</feature>
<feature type="transmembrane region" description="Helical" evidence="10">
    <location>
        <begin position="34"/>
        <end position="61"/>
    </location>
</feature>
<evidence type="ECO:0000256" key="7">
    <source>
        <dbReference type="ARBA" id="ARBA00023136"/>
    </source>
</evidence>
<keyword evidence="7 9" id="KW-0472">Membrane</keyword>
<evidence type="ECO:0000256" key="9">
    <source>
        <dbReference type="PIRNR" id="PIRNR016636"/>
    </source>
</evidence>
<evidence type="ECO:0000256" key="5">
    <source>
        <dbReference type="ARBA" id="ARBA00022692"/>
    </source>
</evidence>
<dbReference type="AlphaFoldDB" id="A0A9D1Y142"/>
<keyword evidence="8 9" id="KW-0012">Acyltransferase</keyword>
<name>A0A9D1Y142_9FIRM</name>
<evidence type="ECO:0000256" key="4">
    <source>
        <dbReference type="ARBA" id="ARBA00022679"/>
    </source>
</evidence>
<dbReference type="InterPro" id="IPR028362">
    <property type="entry name" value="AlgI"/>
</dbReference>
<sequence length="469" mass="51360">MAFSSVQFLFIFLPLALAVYYVLPKAARNAVLCLFSLILFGWSGLRGAALLLGVAALNWLGGLALARTARKRGLLALLVAADLGVLCLFKYAGFAAESVNRLFPGLLPVLAPALPLGISFYLFAAIGYCADVAAGRVQACRSPVRFFVFLAFFGHGPSGPIVRYGQQAPQLDPRAESRRVTAERFCYGIKRFLFGLSKKVLLADQLALIYQRATSVPAQTLPAPILVLGYTAFMLQLYFDFSGYSDMAIGIGCFFGLDLPENFDYPYLAQSIGEYWRRWHISLSSWFRDYLYIPLGGSRCGTARTCRNLVIVFVLTGLWHGAAWQYVVFGLLHGLILCVERLGLRDLLAKLPALVRHLYMLVVLWATLVIFGAPGLGQGLAALGGILRWQNGEPGYTLAAFADAKLLWLLAAGVLLCGPVQALFPRLKEALNARKAPGPAMTAGLLVLFFFSLMRVTAGTYNAFIYFQF</sequence>
<proteinExistence type="inferred from homology"/>
<dbReference type="InterPro" id="IPR024194">
    <property type="entry name" value="Ac/AlaTfrase_AlgI/DltB"/>
</dbReference>
<evidence type="ECO:0000256" key="1">
    <source>
        <dbReference type="ARBA" id="ARBA00004651"/>
    </source>
</evidence>
<evidence type="ECO:0000256" key="8">
    <source>
        <dbReference type="ARBA" id="ARBA00023315"/>
    </source>
</evidence>
<feature type="transmembrane region" description="Helical" evidence="10">
    <location>
        <begin position="445"/>
        <end position="467"/>
    </location>
</feature>
<dbReference type="PIRSF" id="PIRSF500217">
    <property type="entry name" value="AlgI"/>
    <property type="match status" value="1"/>
</dbReference>
<evidence type="ECO:0000313" key="11">
    <source>
        <dbReference type="EMBL" id="HIX95283.1"/>
    </source>
</evidence>
<comment type="caution">
    <text evidence="11">The sequence shown here is derived from an EMBL/GenBank/DDBJ whole genome shotgun (WGS) entry which is preliminary data.</text>
</comment>
<dbReference type="InterPro" id="IPR004299">
    <property type="entry name" value="MBOAT_fam"/>
</dbReference>
<keyword evidence="6 10" id="KW-1133">Transmembrane helix</keyword>
<protein>
    <submittedName>
        <fullName evidence="11">MBOAT family protein</fullName>
    </submittedName>
</protein>
<comment type="subcellular location">
    <subcellularLocation>
        <location evidence="1">Cell membrane</location>
        <topology evidence="1">Multi-pass membrane protein</topology>
    </subcellularLocation>
</comment>
<keyword evidence="3 9" id="KW-1003">Cell membrane</keyword>
<dbReference type="PANTHER" id="PTHR13285">
    <property type="entry name" value="ACYLTRANSFERASE"/>
    <property type="match status" value="1"/>
</dbReference>
<dbReference type="InterPro" id="IPR051085">
    <property type="entry name" value="MB_O-acyltransferase"/>
</dbReference>
<dbReference type="Proteomes" id="UP000886751">
    <property type="component" value="Unassembled WGS sequence"/>
</dbReference>
<evidence type="ECO:0000256" key="6">
    <source>
        <dbReference type="ARBA" id="ARBA00022989"/>
    </source>
</evidence>
<gene>
    <name evidence="11" type="ORF">H9846_07475</name>
</gene>
<keyword evidence="4 9" id="KW-0808">Transferase</keyword>
<comment type="similarity">
    <text evidence="2 9">Belongs to the membrane-bound acyltransferase family.</text>
</comment>
<reference evidence="11" key="2">
    <citation type="submission" date="2021-04" db="EMBL/GenBank/DDBJ databases">
        <authorList>
            <person name="Gilroy R."/>
        </authorList>
    </citation>
    <scope>NUCLEOTIDE SEQUENCE</scope>
    <source>
        <strain evidence="11">ChiHecec2B26-7398</strain>
    </source>
</reference>
<reference evidence="11" key="1">
    <citation type="journal article" date="2021" name="PeerJ">
        <title>Extensive microbial diversity within the chicken gut microbiome revealed by metagenomics and culture.</title>
        <authorList>
            <person name="Gilroy R."/>
            <person name="Ravi A."/>
            <person name="Getino M."/>
            <person name="Pursley I."/>
            <person name="Horton D.L."/>
            <person name="Alikhan N.F."/>
            <person name="Baker D."/>
            <person name="Gharbi K."/>
            <person name="Hall N."/>
            <person name="Watson M."/>
            <person name="Adriaenssens E.M."/>
            <person name="Foster-Nyarko E."/>
            <person name="Jarju S."/>
            <person name="Secka A."/>
            <person name="Antonio M."/>
            <person name="Oren A."/>
            <person name="Chaudhuri R.R."/>
            <person name="La Ragione R."/>
            <person name="Hildebrand F."/>
            <person name="Pallen M.J."/>
        </authorList>
    </citation>
    <scope>NUCLEOTIDE SEQUENCE</scope>
    <source>
        <strain evidence="11">ChiHecec2B26-7398</strain>
    </source>
</reference>
<feature type="transmembrane region" description="Helical" evidence="10">
    <location>
        <begin position="73"/>
        <end position="93"/>
    </location>
</feature>
<feature type="transmembrane region" description="Helical" evidence="10">
    <location>
        <begin position="309"/>
        <end position="337"/>
    </location>
</feature>
<dbReference type="GO" id="GO:0042121">
    <property type="term" value="P:alginic acid biosynthetic process"/>
    <property type="evidence" value="ECO:0007669"/>
    <property type="project" value="InterPro"/>
</dbReference>
<organism evidence="11 12">
    <name type="scientific">Candidatus Gemmiger excrementipullorum</name>
    <dbReference type="NCBI Taxonomy" id="2838610"/>
    <lineage>
        <taxon>Bacteria</taxon>
        <taxon>Bacillati</taxon>
        <taxon>Bacillota</taxon>
        <taxon>Clostridia</taxon>
        <taxon>Eubacteriales</taxon>
        <taxon>Gemmiger</taxon>
    </lineage>
</organism>
<dbReference type="PANTHER" id="PTHR13285:SF23">
    <property type="entry name" value="TEICHOIC ACID D-ALANYLTRANSFERASE"/>
    <property type="match status" value="1"/>
</dbReference>
<evidence type="ECO:0000256" key="2">
    <source>
        <dbReference type="ARBA" id="ARBA00010323"/>
    </source>
</evidence>
<dbReference type="PIRSF" id="PIRSF016636">
    <property type="entry name" value="AlgI_DltB"/>
    <property type="match status" value="1"/>
</dbReference>
<keyword evidence="5 10" id="KW-0812">Transmembrane</keyword>
<dbReference type="GO" id="GO:0005886">
    <property type="term" value="C:plasma membrane"/>
    <property type="evidence" value="ECO:0007669"/>
    <property type="project" value="UniProtKB-SubCell"/>
</dbReference>
<feature type="transmembrane region" description="Helical" evidence="10">
    <location>
        <begin position="406"/>
        <end position="424"/>
    </location>
</feature>
<accession>A0A9D1Y142</accession>
<dbReference type="Pfam" id="PF03062">
    <property type="entry name" value="MBOAT"/>
    <property type="match status" value="1"/>
</dbReference>
<dbReference type="EMBL" id="DXEI01000114">
    <property type="protein sequence ID" value="HIX95283.1"/>
    <property type="molecule type" value="Genomic_DNA"/>
</dbReference>
<dbReference type="GO" id="GO:0016746">
    <property type="term" value="F:acyltransferase activity"/>
    <property type="evidence" value="ECO:0007669"/>
    <property type="project" value="UniProtKB-KW"/>
</dbReference>
<evidence type="ECO:0000256" key="10">
    <source>
        <dbReference type="SAM" id="Phobius"/>
    </source>
</evidence>
<feature type="transmembrane region" description="Helical" evidence="10">
    <location>
        <begin position="113"/>
        <end position="134"/>
    </location>
</feature>